<proteinExistence type="predicted"/>
<dbReference type="Pfam" id="PF04773">
    <property type="entry name" value="FecR"/>
    <property type="match status" value="1"/>
</dbReference>
<accession>A0ABY6JBV0</accession>
<dbReference type="PIRSF" id="PIRSF018266">
    <property type="entry name" value="FecR"/>
    <property type="match status" value="1"/>
</dbReference>
<name>A0ABY6JBV0_9BACT</name>
<dbReference type="InterPro" id="IPR032508">
    <property type="entry name" value="FecR_C"/>
</dbReference>
<feature type="domain" description="Protein FecR C-terminal" evidence="3">
    <location>
        <begin position="299"/>
        <end position="363"/>
    </location>
</feature>
<keyword evidence="1" id="KW-0812">Transmembrane</keyword>
<dbReference type="RefSeq" id="WP_264283378.1">
    <property type="nucleotide sequence ID" value="NZ_CP107006.1"/>
</dbReference>
<dbReference type="EMBL" id="CP107006">
    <property type="protein sequence ID" value="UYQ95679.1"/>
    <property type="molecule type" value="Genomic_DNA"/>
</dbReference>
<dbReference type="PANTHER" id="PTHR30273">
    <property type="entry name" value="PERIPLASMIC SIGNAL SENSOR AND SIGMA FACTOR ACTIVATOR FECR-RELATED"/>
    <property type="match status" value="1"/>
</dbReference>
<keyword evidence="1" id="KW-0472">Membrane</keyword>
<evidence type="ECO:0000259" key="2">
    <source>
        <dbReference type="Pfam" id="PF04773"/>
    </source>
</evidence>
<evidence type="ECO:0000256" key="1">
    <source>
        <dbReference type="SAM" id="Phobius"/>
    </source>
</evidence>
<dbReference type="InterPro" id="IPR006860">
    <property type="entry name" value="FecR"/>
</dbReference>
<dbReference type="Pfam" id="PF16344">
    <property type="entry name" value="FecR_C"/>
    <property type="match status" value="1"/>
</dbReference>
<keyword evidence="5" id="KW-1185">Reference proteome</keyword>
<dbReference type="Gene3D" id="2.60.120.1440">
    <property type="match status" value="1"/>
</dbReference>
<evidence type="ECO:0000313" key="5">
    <source>
        <dbReference type="Proteomes" id="UP001162741"/>
    </source>
</evidence>
<feature type="domain" description="FecR protein" evidence="2">
    <location>
        <begin position="138"/>
        <end position="232"/>
    </location>
</feature>
<dbReference type="InterPro" id="IPR012373">
    <property type="entry name" value="Ferrdict_sens_TM"/>
</dbReference>
<sequence length="377" mass="43311">MNYLRHKAEDLVMDESFQQYCTGTNPVAVRFWEQWLQEHPDKSDVVDTARSLYLRLNGGLDAATFSRHHQHFADKLAEKGIRPGMQLPTGVVRRVNGWKWYAAAVAAMSCGLLLTMWFMRPEKAAQRMLAVKDNRPVYVSQPGERKSFQLPDGTKVVLNAGSTLRLEDSFYNGKRNLTLEGEAFFDVAQDASAPFILHTAEMKITVLGTAFNVKAYKDDETNETSLVKGRVRVDLRAGQQVYLKPEEKLTVSIKQYPTQEIKSISTTKEPKAKVYYSIDSLTHIPQDSATVELSWVDNRLIFADESLAEIARKLERWYGVKIKFDAEELRQYRFTAHFNKETLQRVLEVLKFSRGFDFHFENAHTVVLSQQKMEEKE</sequence>
<organism evidence="4 5">
    <name type="scientific">Chitinophaga horti</name>
    <dbReference type="NCBI Taxonomy" id="2920382"/>
    <lineage>
        <taxon>Bacteria</taxon>
        <taxon>Pseudomonadati</taxon>
        <taxon>Bacteroidota</taxon>
        <taxon>Chitinophagia</taxon>
        <taxon>Chitinophagales</taxon>
        <taxon>Chitinophagaceae</taxon>
        <taxon>Chitinophaga</taxon>
    </lineage>
</organism>
<keyword evidence="1" id="KW-1133">Transmembrane helix</keyword>
<dbReference type="PANTHER" id="PTHR30273:SF2">
    <property type="entry name" value="PROTEIN FECR"/>
    <property type="match status" value="1"/>
</dbReference>
<gene>
    <name evidence="4" type="ORF">MKQ68_11250</name>
</gene>
<feature type="transmembrane region" description="Helical" evidence="1">
    <location>
        <begin position="100"/>
        <end position="119"/>
    </location>
</feature>
<dbReference type="Proteomes" id="UP001162741">
    <property type="component" value="Chromosome"/>
</dbReference>
<evidence type="ECO:0000313" key="4">
    <source>
        <dbReference type="EMBL" id="UYQ95679.1"/>
    </source>
</evidence>
<evidence type="ECO:0000259" key="3">
    <source>
        <dbReference type="Pfam" id="PF16344"/>
    </source>
</evidence>
<dbReference type="Gene3D" id="3.55.50.30">
    <property type="match status" value="1"/>
</dbReference>
<reference evidence="4" key="1">
    <citation type="submission" date="2022-10" db="EMBL/GenBank/DDBJ databases">
        <title>Chitinophaga sp. nov., isolated from soil.</title>
        <authorList>
            <person name="Jeon C.O."/>
        </authorList>
    </citation>
    <scope>NUCLEOTIDE SEQUENCE</scope>
    <source>
        <strain evidence="4">R8</strain>
    </source>
</reference>
<protein>
    <submittedName>
        <fullName evidence="4">DUF4974 domain-containing protein</fullName>
    </submittedName>
</protein>